<dbReference type="PANTHER" id="PTHR21600:SF89">
    <property type="entry name" value="RIBOSOMAL LARGE SUBUNIT PSEUDOURIDINE SYNTHASE A"/>
    <property type="match status" value="1"/>
</dbReference>
<keyword evidence="3" id="KW-0413">Isomerase</keyword>
<dbReference type="GO" id="GO:0000455">
    <property type="term" value="P:enzyme-directed rRNA pseudouridine synthesis"/>
    <property type="evidence" value="ECO:0007669"/>
    <property type="project" value="TreeGrafter"/>
</dbReference>
<dbReference type="GO" id="GO:0003723">
    <property type="term" value="F:RNA binding"/>
    <property type="evidence" value="ECO:0007669"/>
    <property type="project" value="InterPro"/>
</dbReference>
<dbReference type="EC" id="5.4.99.29" evidence="3"/>
<name>A0A2K8L594_9PROT</name>
<accession>A0A2K8L594</accession>
<dbReference type="RefSeq" id="WP_100265652.1">
    <property type="nucleotide sequence ID" value="NZ_CP018800.1"/>
</dbReference>
<dbReference type="KEGG" id="mfn:Ga0123462_1419"/>
<dbReference type="AlphaFoldDB" id="A0A2K8L594"/>
<organism evidence="3 4">
    <name type="scientific">Mariprofundus ferrinatatus</name>
    <dbReference type="NCBI Taxonomy" id="1921087"/>
    <lineage>
        <taxon>Bacteria</taxon>
        <taxon>Pseudomonadati</taxon>
        <taxon>Pseudomonadota</taxon>
        <taxon>Candidatius Mariprofundia</taxon>
        <taxon>Mariprofundales</taxon>
        <taxon>Mariprofundaceae</taxon>
        <taxon>Mariprofundus</taxon>
    </lineage>
</organism>
<dbReference type="OrthoDB" id="5289274at2"/>
<dbReference type="InterPro" id="IPR006224">
    <property type="entry name" value="PsdUridine_synth_RluA-like_CS"/>
</dbReference>
<dbReference type="CDD" id="cd02869">
    <property type="entry name" value="PseudoU_synth_RluA_like"/>
    <property type="match status" value="1"/>
</dbReference>
<dbReference type="InterPro" id="IPR020103">
    <property type="entry name" value="PsdUridine_synth_cat_dom_sf"/>
</dbReference>
<dbReference type="Gene3D" id="3.30.2350.10">
    <property type="entry name" value="Pseudouridine synthase"/>
    <property type="match status" value="1"/>
</dbReference>
<evidence type="ECO:0000313" key="3">
    <source>
        <dbReference type="EMBL" id="ATX82282.1"/>
    </source>
</evidence>
<dbReference type="SUPFAM" id="SSF55120">
    <property type="entry name" value="Pseudouridine synthase"/>
    <property type="match status" value="1"/>
</dbReference>
<protein>
    <submittedName>
        <fullName evidence="3">Ribosomal large subunit pseudouridine synthase A</fullName>
        <ecNumber evidence="3">5.4.99.28</ecNumber>
        <ecNumber evidence="3">5.4.99.29</ecNumber>
    </submittedName>
</protein>
<reference evidence="3 4" key="1">
    <citation type="submission" date="2016-12" db="EMBL/GenBank/DDBJ databases">
        <title>Isolation and genomic insights into novel planktonic Zetaproteobacteria from stratified waters of the Chesapeake Bay.</title>
        <authorList>
            <person name="McAllister S.M."/>
            <person name="Kato S."/>
            <person name="Chan C.S."/>
            <person name="Chiu B.K."/>
            <person name="Field E.K."/>
        </authorList>
    </citation>
    <scope>NUCLEOTIDE SEQUENCE [LARGE SCALE GENOMIC DNA]</scope>
    <source>
        <strain evidence="3 4">CP-8</strain>
    </source>
</reference>
<dbReference type="InterPro" id="IPR050188">
    <property type="entry name" value="RluA_PseudoU_synthase"/>
</dbReference>
<dbReference type="EC" id="5.4.99.28" evidence="3"/>
<feature type="coiled-coil region" evidence="1">
    <location>
        <begin position="212"/>
        <end position="239"/>
    </location>
</feature>
<evidence type="ECO:0000259" key="2">
    <source>
        <dbReference type="Pfam" id="PF00849"/>
    </source>
</evidence>
<evidence type="ECO:0000256" key="1">
    <source>
        <dbReference type="SAM" id="Coils"/>
    </source>
</evidence>
<proteinExistence type="predicted"/>
<keyword evidence="4" id="KW-1185">Reference proteome</keyword>
<dbReference type="Proteomes" id="UP000231637">
    <property type="component" value="Chromosome"/>
</dbReference>
<dbReference type="GO" id="GO:0160142">
    <property type="term" value="F:23S rRNA pseudouridine(746) synthase activity"/>
    <property type="evidence" value="ECO:0007669"/>
    <property type="project" value="UniProtKB-EC"/>
</dbReference>
<gene>
    <name evidence="3" type="ORF">Ga0123462_1419</name>
</gene>
<dbReference type="Pfam" id="PF00849">
    <property type="entry name" value="PseudoU_synth_2"/>
    <property type="match status" value="1"/>
</dbReference>
<dbReference type="GO" id="GO:0160151">
    <property type="term" value="F:tRNA pseudouridine(32) synthase activity"/>
    <property type="evidence" value="ECO:0007669"/>
    <property type="project" value="UniProtKB-EC"/>
</dbReference>
<feature type="domain" description="Pseudouridine synthase RsuA/RluA-like" evidence="2">
    <location>
        <begin position="359"/>
        <end position="507"/>
    </location>
</feature>
<dbReference type="PANTHER" id="PTHR21600">
    <property type="entry name" value="MITOCHONDRIAL RNA PSEUDOURIDINE SYNTHASE"/>
    <property type="match status" value="1"/>
</dbReference>
<dbReference type="EMBL" id="CP018800">
    <property type="protein sequence ID" value="ATX82282.1"/>
    <property type="molecule type" value="Genomic_DNA"/>
</dbReference>
<dbReference type="InterPro" id="IPR006145">
    <property type="entry name" value="PsdUridine_synth_RsuA/RluA"/>
</dbReference>
<keyword evidence="1" id="KW-0175">Coiled coil</keyword>
<sequence length="554" mass="62827">MKNAGRNKLISLFPTPPAAGDVPEVMPSPFSSRPHPLARHAALLLQQQLATESCWPGGYSPQLHGKMFGVLVVRDVDGAIGYLSAFSGMMGGRWQHPGFVPQLFELAGEDSALSFGNRQLAELTEELKKLEASEEHATLVREVALLQQQRDMALSELRQRHIRAREARKSERQALAALPEAERLAKMEALALASQHHKREATNTRAKWDKSVQQLQQPLDAIEQRIREIKDQRSELSRRLHQQFFESYLLNNPLHEEKAITHFFADATPPAGAGDCAGPKLLHYAHCHQMQPLAMAEFWWGASPSSGVRHHGQFYPACRGKCRPILPFMLRGLKVEPEPCYGQNIDADEPEIVYEDETLLVINKPAGLMSAPGMEIKDSVYHRLQQRYPDNPELRLVHRLDMATSGLLLVAKNLCINKSLQRQFIQRSVEKRYEALLSRPLSGHSEGMIELPLRVDFDDRPRQLVCFEYGKPATTRWQVIRREGETTRIWFYPHTGRTHQLRVHASHRDGLNAAIVGDELYGEAGERLMLHAQRLSFIHPLSQKRMAFELPAPF</sequence>
<dbReference type="PROSITE" id="PS01129">
    <property type="entry name" value="PSI_RLU"/>
    <property type="match status" value="1"/>
</dbReference>
<feature type="coiled-coil region" evidence="1">
    <location>
        <begin position="113"/>
        <end position="149"/>
    </location>
</feature>
<evidence type="ECO:0000313" key="4">
    <source>
        <dbReference type="Proteomes" id="UP000231637"/>
    </source>
</evidence>